<dbReference type="SUPFAM" id="SSF143120">
    <property type="entry name" value="YefM-like"/>
    <property type="match status" value="1"/>
</dbReference>
<evidence type="ECO:0000256" key="1">
    <source>
        <dbReference type="ARBA" id="ARBA00009981"/>
    </source>
</evidence>
<comment type="caution">
    <text evidence="2">The sequence shown here is derived from an EMBL/GenBank/DDBJ whole genome shotgun (WGS) entry which is preliminary data.</text>
</comment>
<dbReference type="Pfam" id="PF02604">
    <property type="entry name" value="PhdYeFM_antitox"/>
    <property type="match status" value="1"/>
</dbReference>
<reference evidence="2" key="1">
    <citation type="journal article" date="2014" name="Front. Microbiol.">
        <title>High frequency of phylogenetically diverse reductive dehalogenase-homologous genes in deep subseafloor sedimentary metagenomes.</title>
        <authorList>
            <person name="Kawai M."/>
            <person name="Futagami T."/>
            <person name="Toyoda A."/>
            <person name="Takaki Y."/>
            <person name="Nishi S."/>
            <person name="Hori S."/>
            <person name="Arai W."/>
            <person name="Tsubouchi T."/>
            <person name="Morono Y."/>
            <person name="Uchiyama I."/>
            <person name="Ito T."/>
            <person name="Fujiyama A."/>
            <person name="Inagaki F."/>
            <person name="Takami H."/>
        </authorList>
    </citation>
    <scope>NUCLEOTIDE SEQUENCE</scope>
    <source>
        <strain evidence="2">Expedition CK06-06</strain>
    </source>
</reference>
<name>X1AA54_9ZZZZ</name>
<organism evidence="2">
    <name type="scientific">marine sediment metagenome</name>
    <dbReference type="NCBI Taxonomy" id="412755"/>
    <lineage>
        <taxon>unclassified sequences</taxon>
        <taxon>metagenomes</taxon>
        <taxon>ecological metagenomes</taxon>
    </lineage>
</organism>
<dbReference type="NCBIfam" id="TIGR01552">
    <property type="entry name" value="phd_fam"/>
    <property type="match status" value="1"/>
</dbReference>
<evidence type="ECO:0008006" key="3">
    <source>
        <dbReference type="Google" id="ProtNLM"/>
    </source>
</evidence>
<comment type="similarity">
    <text evidence="1">Belongs to the phD/YefM antitoxin family.</text>
</comment>
<sequence length="86" mass="9957">METVGIFEAKTKLSQICKHVAQTKEPVLITIRGVPLVRIDPIVNKENDKLGIWEIRRDFIQKNGQLEQDFDLPLRSKELFLNPLDD</sequence>
<dbReference type="EMBL" id="BART01009662">
    <property type="protein sequence ID" value="GAG79355.1"/>
    <property type="molecule type" value="Genomic_DNA"/>
</dbReference>
<gene>
    <name evidence="2" type="ORF">S01H4_21350</name>
</gene>
<accession>X1AA54</accession>
<dbReference type="AlphaFoldDB" id="X1AA54"/>
<proteinExistence type="inferred from homology"/>
<dbReference type="Gene3D" id="3.40.1620.10">
    <property type="entry name" value="YefM-like domain"/>
    <property type="match status" value="1"/>
</dbReference>
<evidence type="ECO:0000313" key="2">
    <source>
        <dbReference type="EMBL" id="GAG79355.1"/>
    </source>
</evidence>
<protein>
    <recommendedName>
        <fullName evidence="3">Antitoxin</fullName>
    </recommendedName>
</protein>
<dbReference type="InterPro" id="IPR006442">
    <property type="entry name" value="Antitoxin_Phd/YefM"/>
</dbReference>
<dbReference type="InterPro" id="IPR036165">
    <property type="entry name" value="YefM-like_sf"/>
</dbReference>